<dbReference type="STRING" id="43265.A0A545VHT9"/>
<evidence type="ECO:0000313" key="3">
    <source>
        <dbReference type="Proteomes" id="UP000315783"/>
    </source>
</evidence>
<reference evidence="2 3" key="1">
    <citation type="journal article" date="2019" name="Appl. Microbiol. Biotechnol.">
        <title>Genome sequence of Isaria javanica and comparative genome analysis insights into family S53 peptidase evolution in fungal entomopathogens.</title>
        <authorList>
            <person name="Lin R."/>
            <person name="Zhang X."/>
            <person name="Xin B."/>
            <person name="Zou M."/>
            <person name="Gao Y."/>
            <person name="Qin F."/>
            <person name="Hu Q."/>
            <person name="Xie B."/>
            <person name="Cheng X."/>
        </authorList>
    </citation>
    <scope>NUCLEOTIDE SEQUENCE [LARGE SCALE GENOMIC DNA]</scope>
    <source>
        <strain evidence="2 3">IJ1G</strain>
    </source>
</reference>
<comment type="caution">
    <text evidence="2">The sequence shown here is derived from an EMBL/GenBank/DDBJ whole genome shotgun (WGS) entry which is preliminary data.</text>
</comment>
<dbReference type="Gene3D" id="3.30.1050.10">
    <property type="entry name" value="SCP2 sterol-binding domain"/>
    <property type="match status" value="1"/>
</dbReference>
<keyword evidence="3" id="KW-1185">Reference proteome</keyword>
<gene>
    <name evidence="2" type="ORF">IF1G_01222</name>
</gene>
<dbReference type="EMBL" id="SPUK01000001">
    <property type="protein sequence ID" value="TQW01291.1"/>
    <property type="molecule type" value="Genomic_DNA"/>
</dbReference>
<feature type="compositionally biased region" description="Polar residues" evidence="1">
    <location>
        <begin position="73"/>
        <end position="85"/>
    </location>
</feature>
<organism evidence="2 3">
    <name type="scientific">Cordyceps javanica</name>
    <dbReference type="NCBI Taxonomy" id="43265"/>
    <lineage>
        <taxon>Eukaryota</taxon>
        <taxon>Fungi</taxon>
        <taxon>Dikarya</taxon>
        <taxon>Ascomycota</taxon>
        <taxon>Pezizomycotina</taxon>
        <taxon>Sordariomycetes</taxon>
        <taxon>Hypocreomycetidae</taxon>
        <taxon>Hypocreales</taxon>
        <taxon>Cordycipitaceae</taxon>
        <taxon>Cordyceps</taxon>
    </lineage>
</organism>
<proteinExistence type="predicted"/>
<accession>A0A545VHT9</accession>
<evidence type="ECO:0000256" key="1">
    <source>
        <dbReference type="SAM" id="MobiDB-lite"/>
    </source>
</evidence>
<feature type="region of interest" description="Disordered" evidence="1">
    <location>
        <begin position="64"/>
        <end position="85"/>
    </location>
</feature>
<dbReference type="InterPro" id="IPR036527">
    <property type="entry name" value="SCP2_sterol-bd_dom_sf"/>
</dbReference>
<protein>
    <submittedName>
        <fullName evidence="2">Uncharacterized protein</fullName>
    </submittedName>
</protein>
<dbReference type="AlphaFoldDB" id="A0A545VHT9"/>
<sequence length="85" mass="9064">MSVSNENLTASQLFDVINEKLSENSEEVRDAIKNSNGFFAFTIRGNSGVTDNWHVDLMSVGRVGKGIGENRSGKTSDTAPAGTVS</sequence>
<evidence type="ECO:0000313" key="2">
    <source>
        <dbReference type="EMBL" id="TQW01291.1"/>
    </source>
</evidence>
<name>A0A545VHT9_9HYPO</name>
<dbReference type="OrthoDB" id="10265837at2759"/>
<dbReference type="Proteomes" id="UP000315783">
    <property type="component" value="Unassembled WGS sequence"/>
</dbReference>
<dbReference type="SUPFAM" id="SSF55718">
    <property type="entry name" value="SCP-like"/>
    <property type="match status" value="1"/>
</dbReference>